<evidence type="ECO:0000256" key="3">
    <source>
        <dbReference type="ARBA" id="ARBA00022840"/>
    </source>
</evidence>
<protein>
    <submittedName>
        <fullName evidence="5">ATP-binding cassette domain-containing protein</fullName>
    </submittedName>
</protein>
<dbReference type="PANTHER" id="PTHR42781:SF4">
    <property type="entry name" value="SPERMIDINE_PUTRESCINE IMPORT ATP-BINDING PROTEIN POTA"/>
    <property type="match status" value="1"/>
</dbReference>
<dbReference type="InterPro" id="IPR003593">
    <property type="entry name" value="AAA+_ATPase"/>
</dbReference>
<dbReference type="SUPFAM" id="SSF52540">
    <property type="entry name" value="P-loop containing nucleoside triphosphate hydrolases"/>
    <property type="match status" value="1"/>
</dbReference>
<keyword evidence="1" id="KW-0813">Transport</keyword>
<dbReference type="PANTHER" id="PTHR42781">
    <property type="entry name" value="SPERMIDINE/PUTRESCINE IMPORT ATP-BINDING PROTEIN POTA"/>
    <property type="match status" value="1"/>
</dbReference>
<dbReference type="GO" id="GO:0005524">
    <property type="term" value="F:ATP binding"/>
    <property type="evidence" value="ECO:0007669"/>
    <property type="project" value="UniProtKB-KW"/>
</dbReference>
<dbReference type="SMART" id="SM00382">
    <property type="entry name" value="AAA"/>
    <property type="match status" value="1"/>
</dbReference>
<gene>
    <name evidence="5" type="ORF">FHP05_11230</name>
</gene>
<accession>A0A5C8NNS3</accession>
<dbReference type="InterPro" id="IPR003439">
    <property type="entry name" value="ABC_transporter-like_ATP-bd"/>
</dbReference>
<dbReference type="AlphaFoldDB" id="A0A5C8NNS3"/>
<dbReference type="Proteomes" id="UP000321574">
    <property type="component" value="Unassembled WGS sequence"/>
</dbReference>
<dbReference type="InterPro" id="IPR050093">
    <property type="entry name" value="ABC_SmlMolc_Importer"/>
</dbReference>
<keyword evidence="6" id="KW-1185">Reference proteome</keyword>
<feature type="domain" description="ABC transporter" evidence="4">
    <location>
        <begin position="1"/>
        <end position="210"/>
    </location>
</feature>
<keyword evidence="3 5" id="KW-0067">ATP-binding</keyword>
<dbReference type="Pfam" id="PF00005">
    <property type="entry name" value="ABC_tran"/>
    <property type="match status" value="1"/>
</dbReference>
<comment type="caution">
    <text evidence="5">The sequence shown here is derived from an EMBL/GenBank/DDBJ whole genome shotgun (WGS) entry which is preliminary data.</text>
</comment>
<dbReference type="InterPro" id="IPR027417">
    <property type="entry name" value="P-loop_NTPase"/>
</dbReference>
<dbReference type="RefSeq" id="WP_147668294.1">
    <property type="nucleotide sequence ID" value="NZ_VDUW01000008.1"/>
</dbReference>
<reference evidence="5 6" key="1">
    <citation type="submission" date="2019-06" db="EMBL/GenBank/DDBJ databases">
        <title>Cerasibacillus sp. nov., isolated from maize field.</title>
        <authorList>
            <person name="Lin S.-Y."/>
            <person name="Tsai C.-F."/>
            <person name="Young C.-C."/>
        </authorList>
    </citation>
    <scope>NUCLEOTIDE SEQUENCE [LARGE SCALE GENOMIC DNA]</scope>
    <source>
        <strain evidence="5 6">CC-CFT480</strain>
    </source>
</reference>
<dbReference type="PROSITE" id="PS00211">
    <property type="entry name" value="ABC_TRANSPORTER_1"/>
    <property type="match status" value="1"/>
</dbReference>
<dbReference type="OrthoDB" id="9802264at2"/>
<evidence type="ECO:0000313" key="6">
    <source>
        <dbReference type="Proteomes" id="UP000321574"/>
    </source>
</evidence>
<proteinExistence type="predicted"/>
<name>A0A5C8NNS3_9BACI</name>
<dbReference type="EMBL" id="VDUW01000008">
    <property type="protein sequence ID" value="TXL63379.1"/>
    <property type="molecule type" value="Genomic_DNA"/>
</dbReference>
<dbReference type="GO" id="GO:0016887">
    <property type="term" value="F:ATP hydrolysis activity"/>
    <property type="evidence" value="ECO:0007669"/>
    <property type="project" value="InterPro"/>
</dbReference>
<dbReference type="PROSITE" id="PS50893">
    <property type="entry name" value="ABC_TRANSPORTER_2"/>
    <property type="match status" value="1"/>
</dbReference>
<evidence type="ECO:0000259" key="4">
    <source>
        <dbReference type="PROSITE" id="PS50893"/>
    </source>
</evidence>
<dbReference type="Gene3D" id="3.40.50.300">
    <property type="entry name" value="P-loop containing nucleotide triphosphate hydrolases"/>
    <property type="match status" value="1"/>
</dbReference>
<evidence type="ECO:0000313" key="5">
    <source>
        <dbReference type="EMBL" id="TXL63379.1"/>
    </source>
</evidence>
<sequence>MLELDIYKKLSHFDLQVQLTTEQERIVLFGPSGSGKTTILNCIAGIVHPDQGFIHLKNQCLFDSKQKGKKGKSGIPIQDRNVGYLFQDYALFPHMTVKKNISYGMKDQQLVETLIDVVGIKHLLEQYPGNISGGEKQRVALVRALATKPNALLLDEPFSALDEKTRIECQDELLRIHEIWKIPILIVTHDWKEAKKLGQRILKLDKGKFIR</sequence>
<evidence type="ECO:0000256" key="1">
    <source>
        <dbReference type="ARBA" id="ARBA00022448"/>
    </source>
</evidence>
<dbReference type="InterPro" id="IPR017871">
    <property type="entry name" value="ABC_transporter-like_CS"/>
</dbReference>
<evidence type="ECO:0000256" key="2">
    <source>
        <dbReference type="ARBA" id="ARBA00022741"/>
    </source>
</evidence>
<organism evidence="5 6">
    <name type="scientific">Cerasibacillus terrae</name>
    <dbReference type="NCBI Taxonomy" id="2498845"/>
    <lineage>
        <taxon>Bacteria</taxon>
        <taxon>Bacillati</taxon>
        <taxon>Bacillota</taxon>
        <taxon>Bacilli</taxon>
        <taxon>Bacillales</taxon>
        <taxon>Bacillaceae</taxon>
        <taxon>Cerasibacillus</taxon>
    </lineage>
</organism>
<keyword evidence="2" id="KW-0547">Nucleotide-binding</keyword>